<dbReference type="PANTHER" id="PTHR42894:SF1">
    <property type="entry name" value="N-(5'-PHOSPHORIBOSYL)ANTHRANILATE ISOMERASE"/>
    <property type="match status" value="1"/>
</dbReference>
<keyword evidence="6 9" id="KW-0822">Tryptophan biosynthesis</keyword>
<dbReference type="InterPro" id="IPR013785">
    <property type="entry name" value="Aldolase_TIM"/>
</dbReference>
<evidence type="ECO:0000256" key="8">
    <source>
        <dbReference type="ARBA" id="ARBA00023235"/>
    </source>
</evidence>
<dbReference type="Proteomes" id="UP000275076">
    <property type="component" value="Unassembled WGS sequence"/>
</dbReference>
<dbReference type="GO" id="GO:0004640">
    <property type="term" value="F:phosphoribosylanthranilate isomerase activity"/>
    <property type="evidence" value="ECO:0007669"/>
    <property type="project" value="UniProtKB-UniRule"/>
</dbReference>
<name>A0A3R9REQ1_9BACI</name>
<comment type="catalytic activity">
    <reaction evidence="1 9">
        <text>N-(5-phospho-beta-D-ribosyl)anthranilate = 1-(2-carboxyphenylamino)-1-deoxy-D-ribulose 5-phosphate</text>
        <dbReference type="Rhea" id="RHEA:21540"/>
        <dbReference type="ChEBI" id="CHEBI:18277"/>
        <dbReference type="ChEBI" id="CHEBI:58613"/>
        <dbReference type="EC" id="5.3.1.24"/>
    </reaction>
</comment>
<evidence type="ECO:0000259" key="10">
    <source>
        <dbReference type="Pfam" id="PF00697"/>
    </source>
</evidence>
<dbReference type="InterPro" id="IPR001240">
    <property type="entry name" value="PRAI_dom"/>
</dbReference>
<keyword evidence="12" id="KW-1185">Reference proteome</keyword>
<proteinExistence type="inferred from homology"/>
<accession>A0A3R9REQ1</accession>
<dbReference type="InterPro" id="IPR044643">
    <property type="entry name" value="TrpF_fam"/>
</dbReference>
<dbReference type="NCBIfam" id="NF002301">
    <property type="entry name" value="PRK01222.2-1"/>
    <property type="match status" value="1"/>
</dbReference>
<dbReference type="CDD" id="cd00405">
    <property type="entry name" value="PRAI"/>
    <property type="match status" value="1"/>
</dbReference>
<dbReference type="RefSeq" id="WP_125555487.1">
    <property type="nucleotide sequence ID" value="NZ_RBVX01000006.1"/>
</dbReference>
<evidence type="ECO:0000313" key="11">
    <source>
        <dbReference type="EMBL" id="RSL33806.1"/>
    </source>
</evidence>
<protein>
    <recommendedName>
        <fullName evidence="4 9">N-(5'-phosphoribosyl)anthranilate isomerase</fullName>
        <shortName evidence="9">PRAI</shortName>
        <ecNumber evidence="3 9">5.3.1.24</ecNumber>
    </recommendedName>
</protein>
<evidence type="ECO:0000256" key="3">
    <source>
        <dbReference type="ARBA" id="ARBA00012572"/>
    </source>
</evidence>
<sequence length="219" mass="24513">MARPFLKLCGLHSEEDVQLALESDADYVGFVMAKSKREVKPEDAALWLQRHRIHKKGIVLLFVNATSAEIQFAADQLSPDIIQCHGTESVEEIKKIKQTTGTKVWKAIPHDEGSLNKMMEYTEAVDGFIVDAKAKHAWGGTGESFDWSHVPKYVAFGQEKQVPVFIAGGITAENVDNVLAHGPWGIDLSSGIETNGKKDKHRLMELEKRLKEYEQNISR</sequence>
<keyword evidence="8 9" id="KW-0413">Isomerase</keyword>
<dbReference type="Pfam" id="PF00697">
    <property type="entry name" value="PRAI"/>
    <property type="match status" value="1"/>
</dbReference>
<evidence type="ECO:0000256" key="9">
    <source>
        <dbReference type="HAMAP-Rule" id="MF_00135"/>
    </source>
</evidence>
<evidence type="ECO:0000256" key="4">
    <source>
        <dbReference type="ARBA" id="ARBA00022272"/>
    </source>
</evidence>
<organism evidence="11 12">
    <name type="scientific">Salibacterium salarium</name>
    <dbReference type="NCBI Taxonomy" id="284579"/>
    <lineage>
        <taxon>Bacteria</taxon>
        <taxon>Bacillati</taxon>
        <taxon>Bacillota</taxon>
        <taxon>Bacilli</taxon>
        <taxon>Bacillales</taxon>
        <taxon>Bacillaceae</taxon>
    </lineage>
</organism>
<evidence type="ECO:0000256" key="6">
    <source>
        <dbReference type="ARBA" id="ARBA00022822"/>
    </source>
</evidence>
<dbReference type="EC" id="5.3.1.24" evidence="3 9"/>
<comment type="pathway">
    <text evidence="2 9">Amino-acid biosynthesis; L-tryptophan biosynthesis; L-tryptophan from chorismate: step 3/5.</text>
</comment>
<dbReference type="PANTHER" id="PTHR42894">
    <property type="entry name" value="N-(5'-PHOSPHORIBOSYL)ANTHRANILATE ISOMERASE"/>
    <property type="match status" value="1"/>
</dbReference>
<dbReference type="EMBL" id="RBVX01000006">
    <property type="protein sequence ID" value="RSL33806.1"/>
    <property type="molecule type" value="Genomic_DNA"/>
</dbReference>
<dbReference type="Gene3D" id="3.20.20.70">
    <property type="entry name" value="Aldolase class I"/>
    <property type="match status" value="1"/>
</dbReference>
<dbReference type="GO" id="GO:0000162">
    <property type="term" value="P:L-tryptophan biosynthetic process"/>
    <property type="evidence" value="ECO:0007669"/>
    <property type="project" value="UniProtKB-UniRule"/>
</dbReference>
<feature type="domain" description="N-(5'phosphoribosyl) anthranilate isomerase (PRAI)" evidence="10">
    <location>
        <begin position="7"/>
        <end position="206"/>
    </location>
</feature>
<evidence type="ECO:0000313" key="12">
    <source>
        <dbReference type="Proteomes" id="UP000275076"/>
    </source>
</evidence>
<gene>
    <name evidence="9" type="primary">trpF</name>
    <name evidence="11" type="ORF">D7Z54_08940</name>
</gene>
<dbReference type="InterPro" id="IPR011060">
    <property type="entry name" value="RibuloseP-bd_barrel"/>
</dbReference>
<comment type="caution">
    <text evidence="11">The sequence shown here is derived from an EMBL/GenBank/DDBJ whole genome shotgun (WGS) entry which is preliminary data.</text>
</comment>
<comment type="similarity">
    <text evidence="9">Belongs to the TrpF family.</text>
</comment>
<keyword evidence="7 9" id="KW-0057">Aromatic amino acid biosynthesis</keyword>
<evidence type="ECO:0000256" key="5">
    <source>
        <dbReference type="ARBA" id="ARBA00022605"/>
    </source>
</evidence>
<evidence type="ECO:0000256" key="2">
    <source>
        <dbReference type="ARBA" id="ARBA00004664"/>
    </source>
</evidence>
<dbReference type="OrthoDB" id="9786954at2"/>
<reference evidence="11 12" key="1">
    <citation type="submission" date="2018-10" db="EMBL/GenBank/DDBJ databases">
        <title>Draft genome sequence of Bacillus salarius IM0101, isolated from a hypersaline soil in Inner Mongolia, China.</title>
        <authorList>
            <person name="Yamprayoonswat W."/>
            <person name="Boonvisut S."/>
            <person name="Jumpathong W."/>
            <person name="Sittihan S."/>
            <person name="Ruangsuj P."/>
            <person name="Wanthongcharoen S."/>
            <person name="Thongpramul N."/>
            <person name="Pimmason S."/>
            <person name="Yu B."/>
            <person name="Yasawong M."/>
        </authorList>
    </citation>
    <scope>NUCLEOTIDE SEQUENCE [LARGE SCALE GENOMIC DNA]</scope>
    <source>
        <strain evidence="11 12">IM0101</strain>
    </source>
</reference>
<dbReference type="SUPFAM" id="SSF51366">
    <property type="entry name" value="Ribulose-phoshate binding barrel"/>
    <property type="match status" value="1"/>
</dbReference>
<dbReference type="AlphaFoldDB" id="A0A3R9REQ1"/>
<evidence type="ECO:0000256" key="7">
    <source>
        <dbReference type="ARBA" id="ARBA00023141"/>
    </source>
</evidence>
<dbReference type="HAMAP" id="MF_00135">
    <property type="entry name" value="PRAI"/>
    <property type="match status" value="1"/>
</dbReference>
<keyword evidence="5 9" id="KW-0028">Amino-acid biosynthesis</keyword>
<dbReference type="UniPathway" id="UPA00035">
    <property type="reaction ID" value="UER00042"/>
</dbReference>
<evidence type="ECO:0000256" key="1">
    <source>
        <dbReference type="ARBA" id="ARBA00001164"/>
    </source>
</evidence>